<dbReference type="InterPro" id="IPR036691">
    <property type="entry name" value="Endo/exonu/phosph_ase_sf"/>
</dbReference>
<dbReference type="Proteomes" id="UP000578077">
    <property type="component" value="Unassembled WGS sequence"/>
</dbReference>
<proteinExistence type="predicted"/>
<dbReference type="SUPFAM" id="SSF56219">
    <property type="entry name" value="DNase I-like"/>
    <property type="match status" value="1"/>
</dbReference>
<keyword evidence="4" id="KW-0269">Exonuclease</keyword>
<dbReference type="AlphaFoldDB" id="A0A841E9U4"/>
<keyword evidence="5" id="KW-1185">Reference proteome</keyword>
<dbReference type="Gene3D" id="3.60.10.10">
    <property type="entry name" value="Endonuclease/exonuclease/phosphatase"/>
    <property type="match status" value="1"/>
</dbReference>
<gene>
    <name evidence="4" type="ORF">HNR25_001609</name>
</gene>
<keyword evidence="2" id="KW-1133">Transmembrane helix</keyword>
<feature type="domain" description="Endonuclease/exonuclease/phosphatase" evidence="3">
    <location>
        <begin position="150"/>
        <end position="356"/>
    </location>
</feature>
<keyword evidence="2" id="KW-0812">Transmembrane</keyword>
<comment type="caution">
    <text evidence="4">The sequence shown here is derived from an EMBL/GenBank/DDBJ whole genome shotgun (WGS) entry which is preliminary data.</text>
</comment>
<keyword evidence="4" id="KW-0540">Nuclease</keyword>
<accession>A0A841E9U4</accession>
<dbReference type="InterPro" id="IPR005135">
    <property type="entry name" value="Endo/exonuclease/phosphatase"/>
</dbReference>
<evidence type="ECO:0000259" key="3">
    <source>
        <dbReference type="Pfam" id="PF03372"/>
    </source>
</evidence>
<feature type="compositionally biased region" description="Low complexity" evidence="1">
    <location>
        <begin position="38"/>
        <end position="47"/>
    </location>
</feature>
<evidence type="ECO:0000313" key="5">
    <source>
        <dbReference type="Proteomes" id="UP000578077"/>
    </source>
</evidence>
<feature type="transmembrane region" description="Helical" evidence="2">
    <location>
        <begin position="87"/>
        <end position="109"/>
    </location>
</feature>
<name>A0A841E9U4_9ACTN</name>
<dbReference type="RefSeq" id="WP_184634051.1">
    <property type="nucleotide sequence ID" value="NZ_BAABKT010000023.1"/>
</dbReference>
<dbReference type="GO" id="GO:0004527">
    <property type="term" value="F:exonuclease activity"/>
    <property type="evidence" value="ECO:0007669"/>
    <property type="project" value="UniProtKB-KW"/>
</dbReference>
<feature type="transmembrane region" description="Helical" evidence="2">
    <location>
        <begin position="114"/>
        <end position="135"/>
    </location>
</feature>
<sequence>MSLTHETGAAVARTKVAVPASAGPRSDGGRLHRPAWMRPAPRASGSPAGSGGRRRRWVTALVAVSALPWGVWAFVRLTGIESGFPAVALIAFTPYAAATSAVPVAAALLARRGWIALAAAAAAAVLLCCVVARGLPGPAPAAGGPRLTVLSANVYFGLADPDALVRLVREHRVDVLSLQELTPQADDALTRSGLRALLPYDVTDAGTGPVGGAVYSAYPVEEVGGSEPAAYFAMPRARVRVPGAAPIEVVSTHAMPPSDGAAVPRWRGSLRDLPDARPNGRVRVLAGDFNATLDHAEFRSLLDTGYVDAAAATGAGWSSTWPAGGPLPGAVIDHILVDRRAGVHRTSVHTVPDTDHRAVLAELALPQE</sequence>
<protein>
    <submittedName>
        <fullName evidence="4">Endonuclease/exonuclease/phosphatase family metal-dependent hydrolase</fullName>
    </submittedName>
</protein>
<keyword evidence="4" id="KW-0255">Endonuclease</keyword>
<keyword evidence="2" id="KW-0472">Membrane</keyword>
<evidence type="ECO:0000256" key="1">
    <source>
        <dbReference type="SAM" id="MobiDB-lite"/>
    </source>
</evidence>
<evidence type="ECO:0000256" key="2">
    <source>
        <dbReference type="SAM" id="Phobius"/>
    </source>
</evidence>
<dbReference type="GO" id="GO:0004519">
    <property type="term" value="F:endonuclease activity"/>
    <property type="evidence" value="ECO:0007669"/>
    <property type="project" value="UniProtKB-KW"/>
</dbReference>
<feature type="region of interest" description="Disordered" evidence="1">
    <location>
        <begin position="14"/>
        <end position="52"/>
    </location>
</feature>
<organism evidence="4 5">
    <name type="scientific">Streptomonospora salina</name>
    <dbReference type="NCBI Taxonomy" id="104205"/>
    <lineage>
        <taxon>Bacteria</taxon>
        <taxon>Bacillati</taxon>
        <taxon>Actinomycetota</taxon>
        <taxon>Actinomycetes</taxon>
        <taxon>Streptosporangiales</taxon>
        <taxon>Nocardiopsidaceae</taxon>
        <taxon>Streptomonospora</taxon>
    </lineage>
</organism>
<dbReference type="Pfam" id="PF03372">
    <property type="entry name" value="Exo_endo_phos"/>
    <property type="match status" value="1"/>
</dbReference>
<reference evidence="4 5" key="1">
    <citation type="submission" date="2020-08" db="EMBL/GenBank/DDBJ databases">
        <title>Sequencing the genomes of 1000 actinobacteria strains.</title>
        <authorList>
            <person name="Klenk H.-P."/>
        </authorList>
    </citation>
    <scope>NUCLEOTIDE SEQUENCE [LARGE SCALE GENOMIC DNA]</scope>
    <source>
        <strain evidence="4 5">DSM 44593</strain>
    </source>
</reference>
<dbReference type="EMBL" id="JACHLY010000001">
    <property type="protein sequence ID" value="MBB5997858.1"/>
    <property type="molecule type" value="Genomic_DNA"/>
</dbReference>
<evidence type="ECO:0000313" key="4">
    <source>
        <dbReference type="EMBL" id="MBB5997858.1"/>
    </source>
</evidence>
<keyword evidence="4" id="KW-0378">Hydrolase</keyword>
<feature type="transmembrane region" description="Helical" evidence="2">
    <location>
        <begin position="57"/>
        <end position="75"/>
    </location>
</feature>